<keyword evidence="3" id="KW-1185">Reference proteome</keyword>
<comment type="caution">
    <text evidence="1">The sequence shown here is derived from an EMBL/GenBank/DDBJ whole genome shotgun (WGS) entry which is preliminary data.</text>
</comment>
<dbReference type="EMBL" id="LTAI01000051">
    <property type="protein sequence ID" value="ORE00204.1"/>
    <property type="molecule type" value="Genomic_DNA"/>
</dbReference>
<reference evidence="3 4" key="1">
    <citation type="journal article" date="2017" name="Environ. Microbiol.">
        <title>Decay of the glycolytic pathway and adaptation to intranuclear parasitism within Enterocytozoonidae microsporidia.</title>
        <authorList>
            <person name="Wiredu Boakye D."/>
            <person name="Jaroenlak P."/>
            <person name="Prachumwat A."/>
            <person name="Williams T.A."/>
            <person name="Bateman K.S."/>
            <person name="Itsathitphaisarn O."/>
            <person name="Sritunyalucksana K."/>
            <person name="Paszkiewicz K.H."/>
            <person name="Moore K.A."/>
            <person name="Stentiford G.D."/>
            <person name="Williams B.A."/>
        </authorList>
    </citation>
    <scope>NUCLEOTIDE SEQUENCE [LARGE SCALE GENOMIC DNA]</scope>
    <source>
        <strain evidence="4">canceri</strain>
        <strain evidence="2">Canceri</strain>
        <strain evidence="1 3">GB1</strain>
    </source>
</reference>
<evidence type="ECO:0000313" key="3">
    <source>
        <dbReference type="Proteomes" id="UP000192356"/>
    </source>
</evidence>
<name>A0A1X0QBK1_9MICR</name>
<protein>
    <submittedName>
        <fullName evidence="1">Uncharacterized protein</fullName>
    </submittedName>
</protein>
<dbReference type="OrthoDB" id="2194820at2759"/>
<evidence type="ECO:0000313" key="4">
    <source>
        <dbReference type="Proteomes" id="UP000192501"/>
    </source>
</evidence>
<proteinExistence type="predicted"/>
<dbReference type="VEuPathDB" id="MicrosporidiaDB:HERIO_1015"/>
<evidence type="ECO:0000313" key="2">
    <source>
        <dbReference type="EMBL" id="ORE00204.1"/>
    </source>
</evidence>
<evidence type="ECO:0000313" key="1">
    <source>
        <dbReference type="EMBL" id="ORD97093.1"/>
    </source>
</evidence>
<organism evidence="1 3">
    <name type="scientific">Hepatospora eriocheir</name>
    <dbReference type="NCBI Taxonomy" id="1081669"/>
    <lineage>
        <taxon>Eukaryota</taxon>
        <taxon>Fungi</taxon>
        <taxon>Fungi incertae sedis</taxon>
        <taxon>Microsporidia</taxon>
        <taxon>Hepatosporidae</taxon>
        <taxon>Hepatospora</taxon>
    </lineage>
</organism>
<dbReference type="VEuPathDB" id="MicrosporidiaDB:A0H76_1993"/>
<accession>A0A1X0QBK1</accession>
<dbReference type="Proteomes" id="UP000192356">
    <property type="component" value="Unassembled WGS sequence"/>
</dbReference>
<sequence length="152" mass="17957">MTGKSDIVKKMDKALENKDFDRFVVFHSLYMDETRGKTKETKNMIFYKTLALLYFLGTEQLSKYHACIQSCIDPSDYEYVMKVFDYITIYDFNSLETIYNSSTDLFQELIKLNLELLKNKCNRINSNEPKIKQDTSLDTINECVYILNEIEM</sequence>
<dbReference type="Proteomes" id="UP000192501">
    <property type="component" value="Unassembled WGS sequence"/>
</dbReference>
<dbReference type="EMBL" id="LVKB01000042">
    <property type="protein sequence ID" value="ORD97093.1"/>
    <property type="molecule type" value="Genomic_DNA"/>
</dbReference>
<gene>
    <name evidence="2" type="ORF">A0H76_1993</name>
    <name evidence="1" type="ORF">HERIO_1015</name>
</gene>
<dbReference type="AlphaFoldDB" id="A0A1X0QBK1"/>